<dbReference type="PANTHER" id="PTHR13547">
    <property type="match status" value="1"/>
</dbReference>
<accession>A0A843WTA9</accession>
<dbReference type="GO" id="GO:0004526">
    <property type="term" value="F:ribonuclease P activity"/>
    <property type="evidence" value="ECO:0007669"/>
    <property type="project" value="TreeGrafter"/>
</dbReference>
<dbReference type="Proteomes" id="UP000652761">
    <property type="component" value="Unassembled WGS sequence"/>
</dbReference>
<protein>
    <submittedName>
        <fullName evidence="1">Uncharacterized protein</fullName>
    </submittedName>
</protein>
<keyword evidence="2" id="KW-1185">Reference proteome</keyword>
<dbReference type="AlphaFoldDB" id="A0A843WTA9"/>
<gene>
    <name evidence="1" type="ORF">Taro_046759</name>
</gene>
<organism evidence="1 2">
    <name type="scientific">Colocasia esculenta</name>
    <name type="common">Wild taro</name>
    <name type="synonym">Arum esculentum</name>
    <dbReference type="NCBI Taxonomy" id="4460"/>
    <lineage>
        <taxon>Eukaryota</taxon>
        <taxon>Viridiplantae</taxon>
        <taxon>Streptophyta</taxon>
        <taxon>Embryophyta</taxon>
        <taxon>Tracheophyta</taxon>
        <taxon>Spermatophyta</taxon>
        <taxon>Magnoliopsida</taxon>
        <taxon>Liliopsida</taxon>
        <taxon>Araceae</taxon>
        <taxon>Aroideae</taxon>
        <taxon>Colocasieae</taxon>
        <taxon>Colocasia</taxon>
    </lineage>
</organism>
<comment type="caution">
    <text evidence="1">The sequence shown here is derived from an EMBL/GenBank/DDBJ whole genome shotgun (WGS) entry which is preliminary data.</text>
</comment>
<dbReference type="Gene3D" id="3.40.50.11980">
    <property type="match status" value="1"/>
</dbReference>
<proteinExistence type="predicted"/>
<evidence type="ECO:0000313" key="1">
    <source>
        <dbReference type="EMBL" id="MQM13832.1"/>
    </source>
</evidence>
<reference evidence="1" key="1">
    <citation type="submission" date="2017-07" db="EMBL/GenBank/DDBJ databases">
        <title>Taro Niue Genome Assembly and Annotation.</title>
        <authorList>
            <person name="Atibalentja N."/>
            <person name="Keating K."/>
            <person name="Fields C.J."/>
        </authorList>
    </citation>
    <scope>NUCLEOTIDE SEQUENCE</scope>
    <source>
        <strain evidence="1">Niue_2</strain>
        <tissue evidence="1">Leaf</tissue>
    </source>
</reference>
<evidence type="ECO:0000313" key="2">
    <source>
        <dbReference type="Proteomes" id="UP000652761"/>
    </source>
</evidence>
<dbReference type="PANTHER" id="PTHR13547:SF13">
    <property type="entry name" value="PROTEINACEOUS RNASE P 2"/>
    <property type="match status" value="1"/>
</dbReference>
<dbReference type="EMBL" id="NMUH01005847">
    <property type="protein sequence ID" value="MQM13832.1"/>
    <property type="molecule type" value="Genomic_DNA"/>
</dbReference>
<feature type="non-terminal residue" evidence="1">
    <location>
        <position position="1"/>
    </location>
</feature>
<dbReference type="OrthoDB" id="46913at2759"/>
<dbReference type="GO" id="GO:0001682">
    <property type="term" value="P:tRNA 5'-leader removal"/>
    <property type="evidence" value="ECO:0007669"/>
    <property type="project" value="TreeGrafter"/>
</dbReference>
<name>A0A843WTA9_COLES</name>
<sequence length="113" mass="12291">MSGGGVVGDAAVPLQEPRRIPNVAYYHQNFADGGFSWSQVEAVVKQLLESGHGKQPLVILHNKRIVGLMENDSNRQLIKEWKAQDSLYATANGPIMTGMDLNKQTIACNGSVL</sequence>